<dbReference type="EMBL" id="JAWIIJ010000011">
    <property type="protein sequence ID" value="MDV2080117.1"/>
    <property type="molecule type" value="Genomic_DNA"/>
</dbReference>
<dbReference type="Proteomes" id="UP001269819">
    <property type="component" value="Unassembled WGS sequence"/>
</dbReference>
<name>A0ABU3W1Q3_9GAMM</name>
<gene>
    <name evidence="1" type="ORF">RYS15_15635</name>
</gene>
<organism evidence="1 2">
    <name type="scientific">Marinobacter xestospongiae</name>
    <dbReference type="NCBI Taxonomy" id="994319"/>
    <lineage>
        <taxon>Bacteria</taxon>
        <taxon>Pseudomonadati</taxon>
        <taxon>Pseudomonadota</taxon>
        <taxon>Gammaproteobacteria</taxon>
        <taxon>Pseudomonadales</taxon>
        <taxon>Marinobacteraceae</taxon>
        <taxon>Marinobacter</taxon>
    </lineage>
</organism>
<dbReference type="RefSeq" id="WP_282450370.1">
    <property type="nucleotide sequence ID" value="NZ_BAABBC010000010.1"/>
</dbReference>
<comment type="caution">
    <text evidence="1">The sequence shown here is derived from an EMBL/GenBank/DDBJ whole genome shotgun (WGS) entry which is preliminary data.</text>
</comment>
<sequence>MGKVSVQEPDLFLVIHTKIPHFLMAAVAGAANGSDCWLMDRQK</sequence>
<evidence type="ECO:0000313" key="2">
    <source>
        <dbReference type="Proteomes" id="UP001269819"/>
    </source>
</evidence>
<reference evidence="1 2" key="1">
    <citation type="submission" date="2023-10" db="EMBL/GenBank/DDBJ databases">
        <title>Characteristics and mechanism of a salt-tolerant marine origin heterotrophic nitrifying- aerobic denitrifying bacteria Marinobacter xestospongiae HN1.</title>
        <authorList>
            <person name="Qi R."/>
        </authorList>
    </citation>
    <scope>NUCLEOTIDE SEQUENCE [LARGE SCALE GENOMIC DNA]</scope>
    <source>
        <strain evidence="1 2">HN1</strain>
    </source>
</reference>
<proteinExistence type="predicted"/>
<keyword evidence="2" id="KW-1185">Reference proteome</keyword>
<evidence type="ECO:0000313" key="1">
    <source>
        <dbReference type="EMBL" id="MDV2080117.1"/>
    </source>
</evidence>
<accession>A0ABU3W1Q3</accession>
<protein>
    <submittedName>
        <fullName evidence="1">Uncharacterized protein</fullName>
    </submittedName>
</protein>